<protein>
    <recommendedName>
        <fullName evidence="2">DUF8039 domain-containing protein</fullName>
    </recommendedName>
</protein>
<evidence type="ECO:0000256" key="1">
    <source>
        <dbReference type="SAM" id="MobiDB-lite"/>
    </source>
</evidence>
<proteinExistence type="predicted"/>
<comment type="caution">
    <text evidence="3">The sequence shown here is derived from an EMBL/GenBank/DDBJ whole genome shotgun (WGS) entry which is preliminary data.</text>
</comment>
<reference evidence="3" key="1">
    <citation type="submission" date="2020-01" db="EMBL/GenBank/DDBJ databases">
        <authorList>
            <person name="Mishra B."/>
        </authorList>
    </citation>
    <scope>NUCLEOTIDE SEQUENCE [LARGE SCALE GENOMIC DNA]</scope>
</reference>
<dbReference type="PANTHER" id="PTHR10775">
    <property type="entry name" value="OS08G0208400 PROTEIN"/>
    <property type="match status" value="1"/>
</dbReference>
<dbReference type="PANTHER" id="PTHR10775:SF179">
    <property type="entry name" value="TRANSPOSON, EN_SPM-LIKE, TRANSPOSASE-ASSOCIATED DOMAIN PROTEIN"/>
    <property type="match status" value="1"/>
</dbReference>
<evidence type="ECO:0000259" key="2">
    <source>
        <dbReference type="Pfam" id="PF26133"/>
    </source>
</evidence>
<organism evidence="3 4">
    <name type="scientific">Microthlaspi erraticum</name>
    <dbReference type="NCBI Taxonomy" id="1685480"/>
    <lineage>
        <taxon>Eukaryota</taxon>
        <taxon>Viridiplantae</taxon>
        <taxon>Streptophyta</taxon>
        <taxon>Embryophyta</taxon>
        <taxon>Tracheophyta</taxon>
        <taxon>Spermatophyta</taxon>
        <taxon>Magnoliopsida</taxon>
        <taxon>eudicotyledons</taxon>
        <taxon>Gunneridae</taxon>
        <taxon>Pentapetalae</taxon>
        <taxon>rosids</taxon>
        <taxon>malvids</taxon>
        <taxon>Brassicales</taxon>
        <taxon>Brassicaceae</taxon>
        <taxon>Coluteocarpeae</taxon>
        <taxon>Microthlaspi</taxon>
    </lineage>
</organism>
<keyword evidence="4" id="KW-1185">Reference proteome</keyword>
<feature type="domain" description="DUF8039" evidence="2">
    <location>
        <begin position="678"/>
        <end position="747"/>
    </location>
</feature>
<evidence type="ECO:0000313" key="3">
    <source>
        <dbReference type="EMBL" id="CAA7037511.1"/>
    </source>
</evidence>
<dbReference type="OrthoDB" id="1933987at2759"/>
<dbReference type="InterPro" id="IPR058352">
    <property type="entry name" value="DUF8039"/>
</dbReference>
<feature type="region of interest" description="Disordered" evidence="1">
    <location>
        <begin position="254"/>
        <end position="276"/>
    </location>
</feature>
<sequence length="749" mass="84565">MFRSEEMAKNLRWHFSNKSSDGRLRHPMDSPTWDQMNHKFPAFAAEERNIRLGLSTDGFNPFNMKNTMYSCWPVLMVNYNLPPDLCMKKENIMLTLLIPGPQQPGNSIDVYLEPLIEDLSHMWSNGEVTYDAFSKNTFTLKAILLWTISDFPAYGNLAGCKVKGKMACPLCGKNTDSMWLKFSRKHVYMCHRKGLPPTHRFRAKKTWFDGKVEHGQKCRILTCRDISKNLRNFKNNFGNVKQTGNKRKRNACVETCSDNDEESGESEEEDDIDEDEELPVRHNLDVMHVEKNVASSIVSTLLHCGKSKDGLNTRKDLENLGMRKDLHPTIQGKRTYLPPVPWSLSKAEKKIFCKRLFDFKGPDGYCSNISRGISLEDCKISGLKSHDYHMLMQQMLPITLRGLLPKGPRVAIFRLCAFFNYLCQRVIDREQISIPITSEDNDETLKWLAYGPRSSAMSTPVECKRCFTCCGFNCMAIGKLIAWPATNYVLLDTSEDIANKGMTTNSSTKCKLIDWSGSDEIVGEGRWQSDDPKTIVNGIPLGPKAVKVFLEVVHVPETFLWRPTADMTYLDDSLMSSVSWPANRVVIQDNTDATSQRSQVRITTSGKTASWKTNLSKTCINKYTNSIKTIPQVTTNKSKSSYEGTSGNFTIHSSKISGNFLILCLCVFTTHYTLLDINGSSVVAEGRWASNNPNQTVHFVPLGPNAVKVWIDVVKVGDAAVWRLCSEIECMEDAIGTSIAWPENKVIMC</sequence>
<evidence type="ECO:0000313" key="4">
    <source>
        <dbReference type="Proteomes" id="UP000467841"/>
    </source>
</evidence>
<feature type="compositionally biased region" description="Acidic residues" evidence="1">
    <location>
        <begin position="257"/>
        <end position="276"/>
    </location>
</feature>
<dbReference type="Proteomes" id="UP000467841">
    <property type="component" value="Unassembled WGS sequence"/>
</dbReference>
<accession>A0A6D2JMA4</accession>
<dbReference type="EMBL" id="CACVBM020001176">
    <property type="protein sequence ID" value="CAA7037511.1"/>
    <property type="molecule type" value="Genomic_DNA"/>
</dbReference>
<dbReference type="Pfam" id="PF26133">
    <property type="entry name" value="DUF8039"/>
    <property type="match status" value="1"/>
</dbReference>
<name>A0A6D2JMA4_9BRAS</name>
<dbReference type="AlphaFoldDB" id="A0A6D2JMA4"/>
<dbReference type="Pfam" id="PF02992">
    <property type="entry name" value="Transposase_21"/>
    <property type="match status" value="1"/>
</dbReference>
<dbReference type="InterPro" id="IPR004242">
    <property type="entry name" value="Transposase_21"/>
</dbReference>
<gene>
    <name evidence="3" type="ORF">MERR_LOCUS24746</name>
</gene>